<evidence type="ECO:0000313" key="1">
    <source>
        <dbReference type="EMBL" id="ACT05468.1"/>
    </source>
</evidence>
<dbReference type="AlphaFoldDB" id="C6CJU9"/>
<evidence type="ECO:0000313" key="2">
    <source>
        <dbReference type="Proteomes" id="UP000002735"/>
    </source>
</evidence>
<dbReference type="KEGG" id="dze:Dd1591_0586"/>
<protein>
    <recommendedName>
        <fullName evidence="3">Glucose uptake inhibitor SgrT</fullName>
    </recommendedName>
</protein>
<dbReference type="InterPro" id="IPR031767">
    <property type="entry name" value="SgrT"/>
</dbReference>
<dbReference type="GeneID" id="45082291"/>
<reference evidence="1 2" key="1">
    <citation type="submission" date="2009-06" db="EMBL/GenBank/DDBJ databases">
        <title>Complete sequence of Dickeya zeae Ech1591.</title>
        <authorList>
            <consortium name="US DOE Joint Genome Institute"/>
            <person name="Lucas S."/>
            <person name="Copeland A."/>
            <person name="Lapidus A."/>
            <person name="Glavina del Rio T."/>
            <person name="Tice H."/>
            <person name="Bruce D."/>
            <person name="Goodwin L."/>
            <person name="Pitluck S."/>
            <person name="Chertkov O."/>
            <person name="Brettin T."/>
            <person name="Detter J.C."/>
            <person name="Han C."/>
            <person name="Larimer F."/>
            <person name="Land M."/>
            <person name="Hauser L."/>
            <person name="Kyrpides N."/>
            <person name="Ovchinnikova G."/>
            <person name="Balakrishnan V."/>
            <person name="Glasner J."/>
            <person name="Perna N.T."/>
        </authorList>
    </citation>
    <scope>NUCLEOTIDE SEQUENCE [LARGE SCALE GENOMIC DNA]</scope>
    <source>
        <strain evidence="1 2">Ech1591</strain>
    </source>
</reference>
<dbReference type="Proteomes" id="UP000002735">
    <property type="component" value="Chromosome"/>
</dbReference>
<dbReference type="RefSeq" id="WP_012768350.1">
    <property type="nucleotide sequence ID" value="NC_012912.1"/>
</dbReference>
<proteinExistence type="predicted"/>
<dbReference type="EMBL" id="CP001655">
    <property type="protein sequence ID" value="ACT05468.1"/>
    <property type="molecule type" value="Genomic_DNA"/>
</dbReference>
<dbReference type="eggNOG" id="ENOG502ZR85">
    <property type="taxonomic scope" value="Bacteria"/>
</dbReference>
<accession>C6CJU9</accession>
<name>C6CJU9_DICC1</name>
<dbReference type="HOGENOM" id="CLU_211073_0_0_6"/>
<sequence>MCRLFHFYHHWLCRGCRRGWGALAAAQRMALLLQVTQWQIREMDEEEYRRWL</sequence>
<evidence type="ECO:0008006" key="3">
    <source>
        <dbReference type="Google" id="ProtNLM"/>
    </source>
</evidence>
<organism evidence="1 2">
    <name type="scientific">Dickeya chrysanthemi (strain Ech1591)</name>
    <name type="common">Dickeya zeae (strain Ech1591)</name>
    <dbReference type="NCBI Taxonomy" id="561229"/>
    <lineage>
        <taxon>Bacteria</taxon>
        <taxon>Pseudomonadati</taxon>
        <taxon>Pseudomonadota</taxon>
        <taxon>Gammaproteobacteria</taxon>
        <taxon>Enterobacterales</taxon>
        <taxon>Pectobacteriaceae</taxon>
        <taxon>Dickeya</taxon>
    </lineage>
</organism>
<gene>
    <name evidence="1" type="ordered locus">Dd1591_0586</name>
</gene>
<dbReference type="GO" id="GO:0046325">
    <property type="term" value="P:negative regulation of D-glucose import"/>
    <property type="evidence" value="ECO:0007669"/>
    <property type="project" value="InterPro"/>
</dbReference>
<dbReference type="Pfam" id="PF15894">
    <property type="entry name" value="SgrT"/>
    <property type="match status" value="1"/>
</dbReference>